<dbReference type="Proteomes" id="UP000466388">
    <property type="component" value="Unassembled WGS sequence"/>
</dbReference>
<evidence type="ECO:0000256" key="1">
    <source>
        <dbReference type="SAM" id="SignalP"/>
    </source>
</evidence>
<evidence type="ECO:0008006" key="4">
    <source>
        <dbReference type="Google" id="ProtNLM"/>
    </source>
</evidence>
<comment type="caution">
    <text evidence="2">The sequence shown here is derived from an EMBL/GenBank/DDBJ whole genome shotgun (WGS) entry which is preliminary data.</text>
</comment>
<dbReference type="EMBL" id="WNJO01000004">
    <property type="protein sequence ID" value="MTV81931.1"/>
    <property type="molecule type" value="Genomic_DNA"/>
</dbReference>
<organism evidence="2 3">
    <name type="scientific">Secundilactobacillus folii</name>
    <dbReference type="NCBI Taxonomy" id="2678357"/>
    <lineage>
        <taxon>Bacteria</taxon>
        <taxon>Bacillati</taxon>
        <taxon>Bacillota</taxon>
        <taxon>Bacilli</taxon>
        <taxon>Lactobacillales</taxon>
        <taxon>Lactobacillaceae</taxon>
        <taxon>Secundilactobacillus</taxon>
    </lineage>
</organism>
<dbReference type="PROSITE" id="PS51257">
    <property type="entry name" value="PROKAR_LIPOPROTEIN"/>
    <property type="match status" value="1"/>
</dbReference>
<dbReference type="RefSeq" id="WP_155431208.1">
    <property type="nucleotide sequence ID" value="NZ_WNJO01000004.1"/>
</dbReference>
<evidence type="ECO:0000313" key="2">
    <source>
        <dbReference type="EMBL" id="MTV81931.1"/>
    </source>
</evidence>
<sequence length="272" mass="29974">MAFKQSVKLVLAMTACMCLVLLGSCGQQTNAAKANKVAFVTTAQNQQKQVWYLLDAGVPQSDSQVKAVLVTQNGKVTTYPTTKMSLTKVANKSVKQVVSTAKSNGQVNRQRTLNSRLKQFNAAVKLDQSIYRNAQKDGWKKGISQTKSQLESDQKQLKLFRNSTKSLKFKSPTAFQLSARVHKNQAGKQIVGETIRFKYNNWFLGSQRDGRVRQVTQHQQISLGTSSLMGSPVTVSKVKYIGYLGSKATLMTATQNGKAKSNFDTPTVKGVR</sequence>
<gene>
    <name evidence="2" type="ORF">GM612_04605</name>
</gene>
<protein>
    <recommendedName>
        <fullName evidence="4">Lipoprotein</fullName>
    </recommendedName>
</protein>
<reference evidence="2 3" key="1">
    <citation type="submission" date="2019-11" db="EMBL/GenBank/DDBJ databases">
        <title>Lactobacillus sp. nov. CRM56-3, isolated from fermented tea leaves.</title>
        <authorList>
            <person name="Phuengjayaem S."/>
            <person name="Tanasupawat S."/>
        </authorList>
    </citation>
    <scope>NUCLEOTIDE SEQUENCE [LARGE SCALE GENOMIC DNA]</scope>
    <source>
        <strain evidence="2 3">CRM56-3</strain>
    </source>
</reference>
<name>A0A7X3C2U8_9LACO</name>
<keyword evidence="3" id="KW-1185">Reference proteome</keyword>
<dbReference type="AlphaFoldDB" id="A0A7X3C2U8"/>
<evidence type="ECO:0000313" key="3">
    <source>
        <dbReference type="Proteomes" id="UP000466388"/>
    </source>
</evidence>
<feature type="signal peptide" evidence="1">
    <location>
        <begin position="1"/>
        <end position="31"/>
    </location>
</feature>
<keyword evidence="1" id="KW-0732">Signal</keyword>
<proteinExistence type="predicted"/>
<feature type="chain" id="PRO_5038885635" description="Lipoprotein" evidence="1">
    <location>
        <begin position="32"/>
        <end position="272"/>
    </location>
</feature>
<accession>A0A7X3C2U8</accession>